<name>A0A182U7T0_9DIPT</name>
<proteinExistence type="predicted"/>
<keyword evidence="2" id="KW-1185">Reference proteome</keyword>
<dbReference type="Proteomes" id="UP000075902">
    <property type="component" value="Unassembled WGS sequence"/>
</dbReference>
<evidence type="ECO:0000313" key="2">
    <source>
        <dbReference type="Proteomes" id="UP000075902"/>
    </source>
</evidence>
<dbReference type="AlphaFoldDB" id="A0A182U7T0"/>
<accession>A0A182U7T0</accession>
<dbReference type="EnsemblMetazoa" id="AMEC015468-RA">
    <property type="protein sequence ID" value="AMEC015468-PA"/>
    <property type="gene ID" value="AMEC015468"/>
</dbReference>
<reference evidence="1" key="2">
    <citation type="submission" date="2020-05" db="UniProtKB">
        <authorList>
            <consortium name="EnsemblMetazoa"/>
        </authorList>
    </citation>
    <scope>IDENTIFICATION</scope>
    <source>
        <strain evidence="1">CM1001059</strain>
    </source>
</reference>
<evidence type="ECO:0000313" key="1">
    <source>
        <dbReference type="EnsemblMetazoa" id="AMEC015468-PA"/>
    </source>
</evidence>
<dbReference type="VEuPathDB" id="VectorBase:AMEC015468"/>
<organism evidence="1 2">
    <name type="scientific">Anopheles melas</name>
    <dbReference type="NCBI Taxonomy" id="34690"/>
    <lineage>
        <taxon>Eukaryota</taxon>
        <taxon>Metazoa</taxon>
        <taxon>Ecdysozoa</taxon>
        <taxon>Arthropoda</taxon>
        <taxon>Hexapoda</taxon>
        <taxon>Insecta</taxon>
        <taxon>Pterygota</taxon>
        <taxon>Neoptera</taxon>
        <taxon>Endopterygota</taxon>
        <taxon>Diptera</taxon>
        <taxon>Nematocera</taxon>
        <taxon>Culicoidea</taxon>
        <taxon>Culicidae</taxon>
        <taxon>Anophelinae</taxon>
        <taxon>Anopheles</taxon>
    </lineage>
</organism>
<protein>
    <submittedName>
        <fullName evidence="1">Uncharacterized protein</fullName>
    </submittedName>
</protein>
<sequence length="114" mass="13126">MESERDEASAKKFSLYIARFGGFRNHAQAHSGIRAFATLSQQRTLDASRSEQGRFGALARYPRYRDCAHSRTNHRTPAYFVYHVFMHILSMFPWPVRAIFREGEVSRGSPGTEQ</sequence>
<reference evidence="2" key="1">
    <citation type="submission" date="2014-01" db="EMBL/GenBank/DDBJ databases">
        <title>The Genome Sequence of Anopheles melas CM1001059_A (V2).</title>
        <authorList>
            <consortium name="The Broad Institute Genomics Platform"/>
            <person name="Neafsey D.E."/>
            <person name="Besansky N."/>
            <person name="Howell P."/>
            <person name="Walton C."/>
            <person name="Young S.K."/>
            <person name="Zeng Q."/>
            <person name="Gargeya S."/>
            <person name="Fitzgerald M."/>
            <person name="Haas B."/>
            <person name="Abouelleil A."/>
            <person name="Allen A.W."/>
            <person name="Alvarado L."/>
            <person name="Arachchi H.M."/>
            <person name="Berlin A.M."/>
            <person name="Chapman S.B."/>
            <person name="Gainer-Dewar J."/>
            <person name="Goldberg J."/>
            <person name="Griggs A."/>
            <person name="Gujja S."/>
            <person name="Hansen M."/>
            <person name="Howarth C."/>
            <person name="Imamovic A."/>
            <person name="Ireland A."/>
            <person name="Larimer J."/>
            <person name="McCowan C."/>
            <person name="Murphy C."/>
            <person name="Pearson M."/>
            <person name="Poon T.W."/>
            <person name="Priest M."/>
            <person name="Roberts A."/>
            <person name="Saif S."/>
            <person name="Shea T."/>
            <person name="Sisk P."/>
            <person name="Sykes S."/>
            <person name="Wortman J."/>
            <person name="Nusbaum C."/>
            <person name="Birren B."/>
        </authorList>
    </citation>
    <scope>NUCLEOTIDE SEQUENCE [LARGE SCALE GENOMIC DNA]</scope>
    <source>
        <strain evidence="2">CM1001059</strain>
    </source>
</reference>